<name>A0ABQ7L3M6_BRACM</name>
<sequence>MLADSNPPSWFTGSNRSHNITKGPAQALLYLHRYKAHHHHLPTVSSLNHRKLFITHLFFHFHNLLSRSHGL</sequence>
<accession>A0ABQ7L3M6</accession>
<dbReference type="EMBL" id="JADBGQ010000009">
    <property type="protein sequence ID" value="KAG5381212.1"/>
    <property type="molecule type" value="Genomic_DNA"/>
</dbReference>
<protein>
    <submittedName>
        <fullName evidence="1">Uncharacterized protein</fullName>
    </submittedName>
</protein>
<organism evidence="1 2">
    <name type="scientific">Brassica rapa subsp. trilocularis</name>
    <dbReference type="NCBI Taxonomy" id="1813537"/>
    <lineage>
        <taxon>Eukaryota</taxon>
        <taxon>Viridiplantae</taxon>
        <taxon>Streptophyta</taxon>
        <taxon>Embryophyta</taxon>
        <taxon>Tracheophyta</taxon>
        <taxon>Spermatophyta</taxon>
        <taxon>Magnoliopsida</taxon>
        <taxon>eudicotyledons</taxon>
        <taxon>Gunneridae</taxon>
        <taxon>Pentapetalae</taxon>
        <taxon>rosids</taxon>
        <taxon>malvids</taxon>
        <taxon>Brassicales</taxon>
        <taxon>Brassicaceae</taxon>
        <taxon>Brassiceae</taxon>
        <taxon>Brassica</taxon>
    </lineage>
</organism>
<gene>
    <name evidence="1" type="primary">A07g509190.1_BraROA</name>
    <name evidence="1" type="ORF">IGI04_029054</name>
</gene>
<reference evidence="1 2" key="1">
    <citation type="submission" date="2021-03" db="EMBL/GenBank/DDBJ databases">
        <authorList>
            <person name="King G.J."/>
            <person name="Bancroft I."/>
            <person name="Baten A."/>
            <person name="Bloomfield J."/>
            <person name="Borpatragohain P."/>
            <person name="He Z."/>
            <person name="Irish N."/>
            <person name="Irwin J."/>
            <person name="Liu K."/>
            <person name="Mauleon R.P."/>
            <person name="Moore J."/>
            <person name="Morris R."/>
            <person name="Ostergaard L."/>
            <person name="Wang B."/>
            <person name="Wells R."/>
        </authorList>
    </citation>
    <scope>NUCLEOTIDE SEQUENCE [LARGE SCALE GENOMIC DNA]</scope>
    <source>
        <strain evidence="1">R-o-18</strain>
        <tissue evidence="1">Leaf</tissue>
    </source>
</reference>
<keyword evidence="2" id="KW-1185">Reference proteome</keyword>
<comment type="caution">
    <text evidence="1">The sequence shown here is derived from an EMBL/GenBank/DDBJ whole genome shotgun (WGS) entry which is preliminary data.</text>
</comment>
<evidence type="ECO:0000313" key="2">
    <source>
        <dbReference type="Proteomes" id="UP000823674"/>
    </source>
</evidence>
<proteinExistence type="predicted"/>
<dbReference type="Proteomes" id="UP000823674">
    <property type="component" value="Chromosome A07"/>
</dbReference>
<evidence type="ECO:0000313" key="1">
    <source>
        <dbReference type="EMBL" id="KAG5381212.1"/>
    </source>
</evidence>